<name>A0A8X8IGT4_9BACT</name>
<protein>
    <recommendedName>
        <fullName evidence="3">Amidinotransferase</fullName>
    </recommendedName>
</protein>
<evidence type="ECO:0008006" key="3">
    <source>
        <dbReference type="Google" id="ProtNLM"/>
    </source>
</evidence>
<dbReference type="AlphaFoldDB" id="A0A8X8IGT4"/>
<dbReference type="Proteomes" id="UP000198711">
    <property type="component" value="Unassembled WGS sequence"/>
</dbReference>
<evidence type="ECO:0000313" key="2">
    <source>
        <dbReference type="Proteomes" id="UP000198711"/>
    </source>
</evidence>
<dbReference type="PANTHER" id="PTHR43224">
    <property type="entry name" value="AMIDINOTRANSFERASE"/>
    <property type="match status" value="1"/>
</dbReference>
<proteinExistence type="predicted"/>
<accession>A0A8X8IGT4</accession>
<dbReference type="Gene3D" id="3.75.10.10">
    <property type="entry name" value="L-arginine/glycine Amidinotransferase, Chain A"/>
    <property type="match status" value="1"/>
</dbReference>
<evidence type="ECO:0000313" key="1">
    <source>
        <dbReference type="EMBL" id="SDX39877.1"/>
    </source>
</evidence>
<sequence length="304" mass="34233">MQHSSHILMIKPVCFDFNTETAVNNSFQVQSNDETLQEKAAAEFDHFTNLLLDNGIELTIVHDTPEPHTPDSIFPNNWISFHTNGTICLYPMFAVNRRQERKQQVLDRINEQFKVAGIVDLTGYENNGLFLEGTGSMVLDRDHAIAYACLSPRTNAIVLDDWCKRFGYRAVRFTATDAKGIPIYHTNVMMCVADVYAVICLESIASNTEKQQVVQALQSSGKEIIDISFEQMNRFAGNMLQVHNKYGQHFLVMSSQAFHSLTKEQVQKLESFNPILHADITTIETNGGGSARCMMAEVFLPTKS</sequence>
<dbReference type="NCBIfam" id="NF046062">
    <property type="entry name" value="citrull_CtlX"/>
    <property type="match status" value="1"/>
</dbReference>
<dbReference type="EMBL" id="FNNO01000015">
    <property type="protein sequence ID" value="SDX39877.1"/>
    <property type="molecule type" value="Genomic_DNA"/>
</dbReference>
<dbReference type="PANTHER" id="PTHR43224:SF1">
    <property type="entry name" value="AMIDINOTRANSFERASE"/>
    <property type="match status" value="1"/>
</dbReference>
<keyword evidence="2" id="KW-1185">Reference proteome</keyword>
<dbReference type="Pfam" id="PF19420">
    <property type="entry name" value="DDAH_eukar"/>
    <property type="match status" value="1"/>
</dbReference>
<dbReference type="PIRSF" id="PIRSF028188">
    <property type="entry name" value="Amdntrnsf_FN0238"/>
    <property type="match status" value="1"/>
</dbReference>
<dbReference type="RefSeq" id="WP_092725843.1">
    <property type="nucleotide sequence ID" value="NZ_FNNO01000015.1"/>
</dbReference>
<reference evidence="1 2" key="1">
    <citation type="submission" date="2016-10" db="EMBL/GenBank/DDBJ databases">
        <authorList>
            <person name="Varghese N."/>
            <person name="Submissions S."/>
        </authorList>
    </citation>
    <scope>NUCLEOTIDE SEQUENCE [LARGE SCALE GENOMIC DNA]</scope>
    <source>
        <strain evidence="1 2">DSM 25353</strain>
    </source>
</reference>
<gene>
    <name evidence="1" type="ORF">SAMN05444410_1159</name>
</gene>
<comment type="caution">
    <text evidence="1">The sequence shown here is derived from an EMBL/GenBank/DDBJ whole genome shotgun (WGS) entry which is preliminary data.</text>
</comment>
<dbReference type="InterPro" id="IPR014541">
    <property type="entry name" value="Amdntrnsf_FN0238"/>
</dbReference>
<organism evidence="1 2">
    <name type="scientific">Hydrobacter penzbergensis</name>
    <dbReference type="NCBI Taxonomy" id="1235997"/>
    <lineage>
        <taxon>Bacteria</taxon>
        <taxon>Pseudomonadati</taxon>
        <taxon>Bacteroidota</taxon>
        <taxon>Chitinophagia</taxon>
        <taxon>Chitinophagales</taxon>
        <taxon>Chitinophagaceae</taxon>
        <taxon>Hydrobacter</taxon>
    </lineage>
</organism>
<dbReference type="SUPFAM" id="SSF55909">
    <property type="entry name" value="Pentein"/>
    <property type="match status" value="1"/>
</dbReference>